<name>A0ABP8HHZ6_9BACT</name>
<dbReference type="EMBL" id="BAABGY010000011">
    <property type="protein sequence ID" value="GAA4339637.1"/>
    <property type="molecule type" value="Genomic_DNA"/>
</dbReference>
<evidence type="ECO:0000313" key="2">
    <source>
        <dbReference type="Proteomes" id="UP001501725"/>
    </source>
</evidence>
<reference evidence="2" key="1">
    <citation type="journal article" date="2019" name="Int. J. Syst. Evol. Microbiol.">
        <title>The Global Catalogue of Microorganisms (GCM) 10K type strain sequencing project: providing services to taxonomists for standard genome sequencing and annotation.</title>
        <authorList>
            <consortium name="The Broad Institute Genomics Platform"/>
            <consortium name="The Broad Institute Genome Sequencing Center for Infectious Disease"/>
            <person name="Wu L."/>
            <person name="Ma J."/>
        </authorList>
    </citation>
    <scope>NUCLEOTIDE SEQUENCE [LARGE SCALE GENOMIC DNA]</scope>
    <source>
        <strain evidence="2">JCM 17919</strain>
    </source>
</reference>
<gene>
    <name evidence="1" type="primary">traK</name>
    <name evidence="1" type="ORF">GCM10023184_36880</name>
</gene>
<dbReference type="InterPro" id="IPR022276">
    <property type="entry name" value="Conjug_transposon_TraK"/>
</dbReference>
<comment type="caution">
    <text evidence="1">The sequence shown here is derived from an EMBL/GenBank/DDBJ whole genome shotgun (WGS) entry which is preliminary data.</text>
</comment>
<proteinExistence type="predicted"/>
<dbReference type="Proteomes" id="UP001501725">
    <property type="component" value="Unassembled WGS sequence"/>
</dbReference>
<evidence type="ECO:0000313" key="1">
    <source>
        <dbReference type="EMBL" id="GAA4339637.1"/>
    </source>
</evidence>
<accession>A0ABP8HHZ6</accession>
<protein>
    <submittedName>
        <fullName evidence="1">Conjugative transposon protein TraK</fullName>
    </submittedName>
</protein>
<organism evidence="1 2">
    <name type="scientific">Flaviaesturariibacter amylovorans</name>
    <dbReference type="NCBI Taxonomy" id="1084520"/>
    <lineage>
        <taxon>Bacteria</taxon>
        <taxon>Pseudomonadati</taxon>
        <taxon>Bacteroidota</taxon>
        <taxon>Chitinophagia</taxon>
        <taxon>Chitinophagales</taxon>
        <taxon>Chitinophagaceae</taxon>
        <taxon>Flaviaestuariibacter</taxon>
    </lineage>
</organism>
<dbReference type="NCBIfam" id="TIGR03781">
    <property type="entry name" value="Bac_Flav_CT_K"/>
    <property type="match status" value="1"/>
</dbReference>
<sequence>MFQKAKNMDTAFRQVRLFCLSVVIACTLICGAVIYSNYKSTAYRESRIYVLASGKAIEAFAGDRKENLPVEARDHVRTFHKYFFTLDPDDKVIQSNITSALYLADGSARSLYESLKENNYYTGLISGNISQEIEVDSVALDMNAYPYHFRCWATQQIIRPSSITQRNLITEGWLRNVSRSDNNPHGFLIEKWNTLENRDLKTEPRH</sequence>
<keyword evidence="2" id="KW-1185">Reference proteome</keyword>